<dbReference type="Pfam" id="PF13715">
    <property type="entry name" value="CarbopepD_reg_2"/>
    <property type="match status" value="1"/>
</dbReference>
<keyword evidence="9" id="KW-0472">Membrane</keyword>
<dbReference type="Gene3D" id="1.10.10.1320">
    <property type="entry name" value="Anti-sigma factor, zinc-finger domain"/>
    <property type="match status" value="1"/>
</dbReference>
<dbReference type="PANTHER" id="PTHR33446">
    <property type="entry name" value="PROTEIN TONB-RELATED"/>
    <property type="match status" value="1"/>
</dbReference>
<evidence type="ECO:0000256" key="8">
    <source>
        <dbReference type="ARBA" id="ARBA00022989"/>
    </source>
</evidence>
<name>A0A6M6BFF8_9BACT</name>
<keyword evidence="3" id="KW-0813">Transport</keyword>
<comment type="similarity">
    <text evidence="2">Belongs to the TonB family.</text>
</comment>
<keyword evidence="12" id="KW-1185">Reference proteome</keyword>
<evidence type="ECO:0000313" key="12">
    <source>
        <dbReference type="Proteomes" id="UP000501623"/>
    </source>
</evidence>
<evidence type="ECO:0000256" key="7">
    <source>
        <dbReference type="ARBA" id="ARBA00022927"/>
    </source>
</evidence>
<dbReference type="Gene3D" id="3.30.1150.10">
    <property type="match status" value="1"/>
</dbReference>
<evidence type="ECO:0000256" key="1">
    <source>
        <dbReference type="ARBA" id="ARBA00004383"/>
    </source>
</evidence>
<keyword evidence="6" id="KW-0812">Transmembrane</keyword>
<dbReference type="InterPro" id="IPR037682">
    <property type="entry name" value="TonB_C"/>
</dbReference>
<dbReference type="NCBIfam" id="TIGR01352">
    <property type="entry name" value="tonB_Cterm"/>
    <property type="match status" value="1"/>
</dbReference>
<keyword evidence="7" id="KW-0653">Protein transport</keyword>
<keyword evidence="4" id="KW-1003">Cell membrane</keyword>
<evidence type="ECO:0000256" key="4">
    <source>
        <dbReference type="ARBA" id="ARBA00022475"/>
    </source>
</evidence>
<keyword evidence="8" id="KW-1133">Transmembrane helix</keyword>
<dbReference type="InterPro" id="IPR006260">
    <property type="entry name" value="TonB/TolA_C"/>
</dbReference>
<feature type="domain" description="TonB C-terminal" evidence="10">
    <location>
        <begin position="377"/>
        <end position="469"/>
    </location>
</feature>
<dbReference type="GO" id="GO:0015031">
    <property type="term" value="P:protein transport"/>
    <property type="evidence" value="ECO:0007669"/>
    <property type="project" value="UniProtKB-KW"/>
</dbReference>
<dbReference type="AlphaFoldDB" id="A0A6M6BFF8"/>
<organism evidence="11 12">
    <name type="scientific">Hymenobacter taeanensis</name>
    <dbReference type="NCBI Taxonomy" id="2735321"/>
    <lineage>
        <taxon>Bacteria</taxon>
        <taxon>Pseudomonadati</taxon>
        <taxon>Bacteroidota</taxon>
        <taxon>Cytophagia</taxon>
        <taxon>Cytophagales</taxon>
        <taxon>Hymenobacteraceae</taxon>
        <taxon>Hymenobacter</taxon>
    </lineage>
</organism>
<evidence type="ECO:0000256" key="2">
    <source>
        <dbReference type="ARBA" id="ARBA00006555"/>
    </source>
</evidence>
<sequence length="469" mass="49365">MPSASRHLPVEVLRRYVAGTLPPAEQHQVEAHTLDCAQCADILTGLEMQPSTTTDQSLVELQQRLHTRVEELATEQAPTAPLWAWRQLAAAAVLLLTLGAVAWFTLQRSAAPEIASTGRHAVERLAIRAPRPVPVPQHAPAPAVASAATPMPPDAVASVAARSRPAPAVPFRREKNPQYARVAPKAPYGADVQPDTEAAAGQDAVALAAETQADTTAVSVAKANTTDQKQGYAVQSAPGKAYPPGAAAATLRASGPPATRKARVAAAADLEGMRTVYGRITDQTTGKGLEGVTVQVPGTPQGVSTAADGSFSLTVPANTPQLSINSVGYTSQTQPLNPNDSTLALALAPTTKALSEVVVVRRDAPPAPMSVSAMPAGGYGNLRKYLKDSLDYPEKALDARTEGTVRLRFVVGEDGKVSDIKVIKKLTDECDAEAIRLIQEGPAWYPAIVKGRRTARQVEVSVPFKIEGR</sequence>
<dbReference type="RefSeq" id="WP_171590828.1">
    <property type="nucleotide sequence ID" value="NZ_CP053538.1"/>
</dbReference>
<dbReference type="GO" id="GO:0055085">
    <property type="term" value="P:transmembrane transport"/>
    <property type="evidence" value="ECO:0007669"/>
    <property type="project" value="InterPro"/>
</dbReference>
<comment type="subcellular location">
    <subcellularLocation>
        <location evidence="1">Cell inner membrane</location>
        <topology evidence="1">Single-pass membrane protein</topology>
        <orientation evidence="1">Periplasmic side</orientation>
    </subcellularLocation>
</comment>
<dbReference type="GO" id="GO:0098797">
    <property type="term" value="C:plasma membrane protein complex"/>
    <property type="evidence" value="ECO:0007669"/>
    <property type="project" value="TreeGrafter"/>
</dbReference>
<evidence type="ECO:0000256" key="6">
    <source>
        <dbReference type="ARBA" id="ARBA00022692"/>
    </source>
</evidence>
<dbReference type="PROSITE" id="PS52015">
    <property type="entry name" value="TONB_CTD"/>
    <property type="match status" value="1"/>
</dbReference>
<dbReference type="Gene3D" id="2.60.40.1120">
    <property type="entry name" value="Carboxypeptidase-like, regulatory domain"/>
    <property type="match status" value="1"/>
</dbReference>
<accession>A0A6M6BFF8</accession>
<dbReference type="Pfam" id="PF03544">
    <property type="entry name" value="TonB_C"/>
    <property type="match status" value="1"/>
</dbReference>
<dbReference type="KEGG" id="hts:HMJ29_07120"/>
<proteinExistence type="inferred from homology"/>
<dbReference type="SUPFAM" id="SSF74653">
    <property type="entry name" value="TolA/TonB C-terminal domain"/>
    <property type="match status" value="1"/>
</dbReference>
<evidence type="ECO:0000256" key="5">
    <source>
        <dbReference type="ARBA" id="ARBA00022519"/>
    </source>
</evidence>
<evidence type="ECO:0000256" key="3">
    <source>
        <dbReference type="ARBA" id="ARBA00022448"/>
    </source>
</evidence>
<dbReference type="InterPro" id="IPR008969">
    <property type="entry name" value="CarboxyPept-like_regulatory"/>
</dbReference>
<dbReference type="SUPFAM" id="SSF49464">
    <property type="entry name" value="Carboxypeptidase regulatory domain-like"/>
    <property type="match status" value="1"/>
</dbReference>
<dbReference type="GO" id="GO:0031992">
    <property type="term" value="F:energy transducer activity"/>
    <property type="evidence" value="ECO:0007669"/>
    <property type="project" value="TreeGrafter"/>
</dbReference>
<gene>
    <name evidence="11" type="ORF">HMJ29_07120</name>
</gene>
<reference evidence="11 12" key="1">
    <citation type="submission" date="2020-05" db="EMBL/GenBank/DDBJ databases">
        <title>Complete genome sequence of Hymenobacter sp. TS19 in Coasted Sand Dune.</title>
        <authorList>
            <person name="Lee J.-H."/>
            <person name="Jung J.-H."/>
            <person name="Jeong S."/>
            <person name="Zhao L."/>
            <person name="Kim M.-K."/>
            <person name="Seo H.-S."/>
            <person name="Lim S."/>
        </authorList>
    </citation>
    <scope>NUCLEOTIDE SEQUENCE [LARGE SCALE GENOMIC DNA]</scope>
    <source>
        <strain evidence="11 12">TS19</strain>
    </source>
</reference>
<dbReference type="InterPro" id="IPR051045">
    <property type="entry name" value="TonB-dependent_transducer"/>
</dbReference>
<dbReference type="EMBL" id="CP053538">
    <property type="protein sequence ID" value="QJX46720.1"/>
    <property type="molecule type" value="Genomic_DNA"/>
</dbReference>
<dbReference type="Proteomes" id="UP000501623">
    <property type="component" value="Chromosome"/>
</dbReference>
<dbReference type="InterPro" id="IPR041916">
    <property type="entry name" value="Anti_sigma_zinc_sf"/>
</dbReference>
<evidence type="ECO:0000259" key="10">
    <source>
        <dbReference type="PROSITE" id="PS52015"/>
    </source>
</evidence>
<dbReference type="Pfam" id="PF13490">
    <property type="entry name" value="zf-HC2"/>
    <property type="match status" value="1"/>
</dbReference>
<protein>
    <submittedName>
        <fullName evidence="11">TonB family protein</fullName>
    </submittedName>
</protein>
<dbReference type="PANTHER" id="PTHR33446:SF2">
    <property type="entry name" value="PROTEIN TONB"/>
    <property type="match status" value="1"/>
</dbReference>
<evidence type="ECO:0000313" key="11">
    <source>
        <dbReference type="EMBL" id="QJX46720.1"/>
    </source>
</evidence>
<evidence type="ECO:0000256" key="9">
    <source>
        <dbReference type="ARBA" id="ARBA00023136"/>
    </source>
</evidence>
<dbReference type="InterPro" id="IPR027383">
    <property type="entry name" value="Znf_put"/>
</dbReference>
<keyword evidence="5" id="KW-0997">Cell inner membrane</keyword>